<sequence>MAGGKPLTPYEVLGMDDIDHAQAGIVEAATALNIDLGHKRYNKIDLSKV</sequence>
<evidence type="ECO:0000313" key="2">
    <source>
        <dbReference type="Proteomes" id="UP000014854"/>
    </source>
</evidence>
<name>S7JH77_VIBFL</name>
<dbReference type="PATRIC" id="fig|1336752.4.peg.3111"/>
<gene>
    <name evidence="1" type="ORF">L910_1259</name>
</gene>
<accession>S7JH77</accession>
<protein>
    <submittedName>
        <fullName evidence="1">Uncharacterized protein</fullName>
    </submittedName>
</protein>
<comment type="caution">
    <text evidence="1">The sequence shown here is derived from an EMBL/GenBank/DDBJ whole genome shotgun (WGS) entry which is preliminary data.</text>
</comment>
<evidence type="ECO:0000313" key="1">
    <source>
        <dbReference type="EMBL" id="EPP21580.1"/>
    </source>
</evidence>
<organism evidence="1 2">
    <name type="scientific">Vibrio fluvialis PG41</name>
    <dbReference type="NCBI Taxonomy" id="1336752"/>
    <lineage>
        <taxon>Bacteria</taxon>
        <taxon>Pseudomonadati</taxon>
        <taxon>Pseudomonadota</taxon>
        <taxon>Gammaproteobacteria</taxon>
        <taxon>Vibrionales</taxon>
        <taxon>Vibrionaceae</taxon>
        <taxon>Vibrio</taxon>
    </lineage>
</organism>
<reference evidence="1 2" key="1">
    <citation type="journal article" date="2013" name="Gut Pathog.">
        <title>Evidence of a new metabolic capacity in an emerging diarrheal pathogen: lessons from the draft genomes of Vibrio fluvialis strains PG41 and I21563.</title>
        <authorList>
            <person name="Khatri I."/>
            <person name="Mahajan S."/>
            <person name="Dureja C."/>
            <person name="Subramanian S."/>
            <person name="Raychaudhuri S."/>
        </authorList>
    </citation>
    <scope>NUCLEOTIDE SEQUENCE [LARGE SCALE GENOMIC DNA]</scope>
    <source>
        <strain evidence="1 2">PG41</strain>
    </source>
</reference>
<dbReference type="EMBL" id="ASXS01000013">
    <property type="protein sequence ID" value="EPP21580.1"/>
    <property type="molecule type" value="Genomic_DNA"/>
</dbReference>
<dbReference type="Proteomes" id="UP000014854">
    <property type="component" value="Unassembled WGS sequence"/>
</dbReference>
<dbReference type="AlphaFoldDB" id="S7JH77"/>
<proteinExistence type="predicted"/>